<reference evidence="3" key="1">
    <citation type="submission" date="2014-04" db="EMBL/GenBank/DDBJ databases">
        <title>Evolutionary Origins and Diversification of the Mycorrhizal Mutualists.</title>
        <authorList>
            <consortium name="DOE Joint Genome Institute"/>
            <consortium name="Mycorrhizal Genomics Consortium"/>
            <person name="Kohler A."/>
            <person name="Kuo A."/>
            <person name="Nagy L.G."/>
            <person name="Floudas D."/>
            <person name="Copeland A."/>
            <person name="Barry K.W."/>
            <person name="Cichocki N."/>
            <person name="Veneault-Fourrey C."/>
            <person name="LaButti K."/>
            <person name="Lindquist E.A."/>
            <person name="Lipzen A."/>
            <person name="Lundell T."/>
            <person name="Morin E."/>
            <person name="Murat C."/>
            <person name="Riley R."/>
            <person name="Ohm R."/>
            <person name="Sun H."/>
            <person name="Tunlid A."/>
            <person name="Henrissat B."/>
            <person name="Grigoriev I.V."/>
            <person name="Hibbett D.S."/>
            <person name="Martin F."/>
        </authorList>
    </citation>
    <scope>NUCLEOTIDE SEQUENCE [LARGE SCALE GENOMIC DNA]</scope>
    <source>
        <strain evidence="3">FD-334 SS-4</strain>
    </source>
</reference>
<dbReference type="SUPFAM" id="SSF52047">
    <property type="entry name" value="RNI-like"/>
    <property type="match status" value="1"/>
</dbReference>
<dbReference type="Gene3D" id="3.80.10.10">
    <property type="entry name" value="Ribonuclease Inhibitor"/>
    <property type="match status" value="1"/>
</dbReference>
<feature type="coiled-coil region" evidence="1">
    <location>
        <begin position="48"/>
        <end position="82"/>
    </location>
</feature>
<dbReference type="AlphaFoldDB" id="A0A0D2PG01"/>
<organism evidence="2 3">
    <name type="scientific">Hypholoma sublateritium (strain FD-334 SS-4)</name>
    <dbReference type="NCBI Taxonomy" id="945553"/>
    <lineage>
        <taxon>Eukaryota</taxon>
        <taxon>Fungi</taxon>
        <taxon>Dikarya</taxon>
        <taxon>Basidiomycota</taxon>
        <taxon>Agaricomycotina</taxon>
        <taxon>Agaricomycetes</taxon>
        <taxon>Agaricomycetidae</taxon>
        <taxon>Agaricales</taxon>
        <taxon>Agaricineae</taxon>
        <taxon>Strophariaceae</taxon>
        <taxon>Hypholoma</taxon>
    </lineage>
</organism>
<proteinExistence type="predicted"/>
<keyword evidence="1" id="KW-0175">Coiled coil</keyword>
<dbReference type="OrthoDB" id="3365698at2759"/>
<name>A0A0D2PG01_HYPSF</name>
<gene>
    <name evidence="2" type="ORF">HYPSUDRAFT_204950</name>
</gene>
<sequence length="544" mass="61410">MDQDELYSKSVLETLLKTNRPPTDQETAIIRESMAPANAILNGVEVQITEMLAYIEELKSQVEQAETKLQRLREEEAAILEGFADHRLVFSPFRNIPEDVLREICIQACVDGDMPRICVYAEPMPYRLAKICRGMRYIVLTTPIIWASLHVEINAYSFSGLKRFEQGYSAFARRASAWFERAGGLGLTVSIKECSDTHAAFEYLFQSDPSTILVNTLTSYSSRWKELQIDSRCGNKLSPLMTRIAALTAVDLPLLQSVSLRLDCSHPDPPLHDSVLLKIPTLKRIKLETCNIRIFTVDWAILTSITLCGISDLCDWPSKSDITRILRQTKSLVFCNIAVGLGGLEEQYTDYVCLPSLKTLIVSERHFGSVTSEAPSILDLITAPFLEICHMYDQAVFDFADFFKWSPRIRKLSLPYGDEYMLFSNTMFFLSHCPALTELSLFPSDWDRNTVNGDGFLEAFVEGDPGVICPHLQHSEFAGTVDSSLYTLRLIVEGKQGDIAEPTVMSWKKVDVDIRGIEDTETRQRLLDHFLRNKAAGMDIRARG</sequence>
<accession>A0A0D2PG01</accession>
<evidence type="ECO:0000256" key="1">
    <source>
        <dbReference type="SAM" id="Coils"/>
    </source>
</evidence>
<dbReference type="STRING" id="945553.A0A0D2PG01"/>
<dbReference type="InterPro" id="IPR032675">
    <property type="entry name" value="LRR_dom_sf"/>
</dbReference>
<protein>
    <recommendedName>
        <fullName evidence="4">F-box domain-containing protein</fullName>
    </recommendedName>
</protein>
<dbReference type="EMBL" id="KN817582">
    <property type="protein sequence ID" value="KJA19040.1"/>
    <property type="molecule type" value="Genomic_DNA"/>
</dbReference>
<evidence type="ECO:0008006" key="4">
    <source>
        <dbReference type="Google" id="ProtNLM"/>
    </source>
</evidence>
<evidence type="ECO:0000313" key="3">
    <source>
        <dbReference type="Proteomes" id="UP000054270"/>
    </source>
</evidence>
<keyword evidence="3" id="KW-1185">Reference proteome</keyword>
<evidence type="ECO:0000313" key="2">
    <source>
        <dbReference type="EMBL" id="KJA19040.1"/>
    </source>
</evidence>
<dbReference type="Proteomes" id="UP000054270">
    <property type="component" value="Unassembled WGS sequence"/>
</dbReference>